<keyword evidence="3" id="KW-0964">Secreted</keyword>
<dbReference type="RefSeq" id="WP_058357604.1">
    <property type="nucleotide sequence ID" value="NZ_CABKVG010000010.1"/>
</dbReference>
<evidence type="ECO:0000256" key="6">
    <source>
        <dbReference type="ARBA" id="ARBA00023026"/>
    </source>
</evidence>
<evidence type="ECO:0000313" key="8">
    <source>
        <dbReference type="EMBL" id="UOO88708.1"/>
    </source>
</evidence>
<accession>A0ABY4E053</accession>
<evidence type="ECO:0000256" key="1">
    <source>
        <dbReference type="ARBA" id="ARBA00004370"/>
    </source>
</evidence>
<keyword evidence="5" id="KW-0677">Repeat</keyword>
<gene>
    <name evidence="8" type="ORF">LVJ82_14755</name>
</gene>
<evidence type="ECO:0000256" key="4">
    <source>
        <dbReference type="ARBA" id="ARBA00022656"/>
    </source>
</evidence>
<dbReference type="InterPro" id="IPR001343">
    <property type="entry name" value="Hemolysn_Ca-bd"/>
</dbReference>
<dbReference type="InterPro" id="IPR018511">
    <property type="entry name" value="Hemolysin-typ_Ca-bd_CS"/>
</dbReference>
<protein>
    <submittedName>
        <fullName evidence="8">Calcium-binding protein</fullName>
    </submittedName>
</protein>
<dbReference type="SUPFAM" id="SSF51120">
    <property type="entry name" value="beta-Roll"/>
    <property type="match status" value="4"/>
</dbReference>
<reference evidence="8 9" key="1">
    <citation type="journal article" date="2022" name="Res Sq">
        <title>Evolution of multicellular longitudinally dividing oral cavity symbionts (Neisseriaceae).</title>
        <authorList>
            <person name="Nyongesa S."/>
            <person name="Weber P."/>
            <person name="Bernet E."/>
            <person name="Pullido F."/>
            <person name="Nieckarz M."/>
            <person name="Delaby M."/>
            <person name="Nieves C."/>
            <person name="Viehboeck T."/>
            <person name="Krause N."/>
            <person name="Rivera-Millot A."/>
            <person name="Nakamura A."/>
            <person name="Vischer N."/>
            <person name="VanNieuwenhze M."/>
            <person name="Brun Y."/>
            <person name="Cava F."/>
            <person name="Bulgheresi S."/>
            <person name="Veyrier F."/>
        </authorList>
    </citation>
    <scope>NUCLEOTIDE SEQUENCE [LARGE SCALE GENOMIC DNA]</scope>
    <source>
        <strain evidence="8 9">SN4</strain>
    </source>
</reference>
<dbReference type="PANTHER" id="PTHR38340:SF1">
    <property type="entry name" value="S-LAYER PROTEIN"/>
    <property type="match status" value="1"/>
</dbReference>
<evidence type="ECO:0000256" key="5">
    <source>
        <dbReference type="ARBA" id="ARBA00022737"/>
    </source>
</evidence>
<dbReference type="InterPro" id="IPR011049">
    <property type="entry name" value="Serralysin-like_metalloprot_C"/>
</dbReference>
<comment type="subcellular location">
    <subcellularLocation>
        <location evidence="1">Membrane</location>
    </subcellularLocation>
    <subcellularLocation>
        <location evidence="2">Secreted</location>
    </subcellularLocation>
</comment>
<keyword evidence="4" id="KW-0800">Toxin</keyword>
<proteinExistence type="predicted"/>
<dbReference type="PRINTS" id="PR01488">
    <property type="entry name" value="RTXTOXINA"/>
</dbReference>
<sequence length="784" mass="82054">MIINSYGSNGEQVTIKAFFSDTAAGKTVMLQFNNRLYNTYSAMNAGYIKLSLDGTSGAEILTGTSYADIIHAGAGNDTVSAGARNDIVYGEAGNDVINGQDGNDELYGGEGNDTLNGQNGTDLLYGEAGNDVLDGGTGADSLYGGEGNDTYVFNASNGADTVIDTDDTIAIDTLKFTNIASSSVTLSRSGSDLLISGYGSSTDTVLVTGFFDYNLSAHRKQFQFSDKTITLTDLQSNPSFFPSIEGRNDQPDVLHGSKLADTLNGYGGDDTIYAYDGNDVLNGGIGNDTLFGGNGNDTLNGNAGNDTFNGGAGNDILYGGTVDDADTYLFYTGFGTDTVIDSDDVNNIDTLRFVNIAYNSNYFSRSGNDLIIAGYGSSTDKVIVKDYFNINTSSSNKRFQFSDQTINAADLQTGNIAFNLTGDANANTLYGSKLADHIDGLAGNDTLYGYNGNDTLQGGLGNDLLNGGVGNDTLYGGTGNDADTYVLGLGHGHDTIIDTDDTSAADTLKITNIASTSAVFTRIGNDLQITGYGSTDSVTIQQYFDKNVFAYNKQFQFSDKTLDLSHMQSGSLRFTLNGTDLADTLHGSQVADTINGITGNDTLYGYDGNDVLAGGAGNDTLLGGNGNDGLNGNAGNDVLNGGMGNDILYGGTGDDADTYLFYKGFGADTVIDTDDINAADTLRFINISSSSVTYTKVGNDLVVSGYGSSADKVTVKQFYDATVNQNKLFQFSDKTMTSTEIDAALQTQATALINSISTLTTTTSVQSANSLNNNPSSINLAAAA</sequence>
<dbReference type="PROSITE" id="PS00330">
    <property type="entry name" value="HEMOLYSIN_CALCIUM"/>
    <property type="match status" value="10"/>
</dbReference>
<dbReference type="PRINTS" id="PR00313">
    <property type="entry name" value="CABNDNGRPT"/>
</dbReference>
<name>A0ABY4E053_9NEIS</name>
<organism evidence="8 9">
    <name type="scientific">Vitreoscilla massiliensis</name>
    <dbReference type="NCBI Taxonomy" id="1689272"/>
    <lineage>
        <taxon>Bacteria</taxon>
        <taxon>Pseudomonadati</taxon>
        <taxon>Pseudomonadota</taxon>
        <taxon>Betaproteobacteria</taxon>
        <taxon>Neisseriales</taxon>
        <taxon>Neisseriaceae</taxon>
        <taxon>Vitreoscilla</taxon>
    </lineage>
</organism>
<dbReference type="InterPro" id="IPR050557">
    <property type="entry name" value="RTX_toxin/Mannuronan_C5-epim"/>
</dbReference>
<dbReference type="PANTHER" id="PTHR38340">
    <property type="entry name" value="S-LAYER PROTEIN"/>
    <property type="match status" value="1"/>
</dbReference>
<keyword evidence="6" id="KW-0843">Virulence</keyword>
<keyword evidence="9" id="KW-1185">Reference proteome</keyword>
<dbReference type="Proteomes" id="UP000832011">
    <property type="component" value="Chromosome"/>
</dbReference>
<dbReference type="Pfam" id="PF00353">
    <property type="entry name" value="HemolysinCabind"/>
    <property type="match status" value="7"/>
</dbReference>
<keyword evidence="7" id="KW-0472">Membrane</keyword>
<dbReference type="InterPro" id="IPR003995">
    <property type="entry name" value="RTX_toxin_determinant-A"/>
</dbReference>
<dbReference type="EMBL" id="CP091511">
    <property type="protein sequence ID" value="UOO88708.1"/>
    <property type="molecule type" value="Genomic_DNA"/>
</dbReference>
<evidence type="ECO:0000313" key="9">
    <source>
        <dbReference type="Proteomes" id="UP000832011"/>
    </source>
</evidence>
<dbReference type="Gene3D" id="2.150.10.10">
    <property type="entry name" value="Serralysin-like metalloprotease, C-terminal"/>
    <property type="match status" value="5"/>
</dbReference>
<evidence type="ECO:0000256" key="7">
    <source>
        <dbReference type="ARBA" id="ARBA00023136"/>
    </source>
</evidence>
<evidence type="ECO:0000256" key="2">
    <source>
        <dbReference type="ARBA" id="ARBA00004613"/>
    </source>
</evidence>
<evidence type="ECO:0000256" key="3">
    <source>
        <dbReference type="ARBA" id="ARBA00022525"/>
    </source>
</evidence>